<dbReference type="OrthoDB" id="246285at2759"/>
<dbReference type="Proteomes" id="UP000246121">
    <property type="component" value="Unassembled WGS sequence"/>
</dbReference>
<evidence type="ECO:0000256" key="1">
    <source>
        <dbReference type="SAM" id="Coils"/>
    </source>
</evidence>
<dbReference type="VEuPathDB" id="TriTrypDB:TcG_05972"/>
<gene>
    <name evidence="2" type="ORF">C4B63_133g50</name>
</gene>
<accession>A0A2V2UPR8</accession>
<dbReference type="VEuPathDB" id="TriTrypDB:Tc_MARK_1467"/>
<dbReference type="VEuPathDB" id="TriTrypDB:TCSYLVIO_002697"/>
<dbReference type="VEuPathDB" id="TriTrypDB:C3747_108g89"/>
<dbReference type="VEuPathDB" id="TriTrypDB:TcCLB.511211.230"/>
<dbReference type="VEuPathDB" id="TriTrypDB:TcCLB.510437.70"/>
<feature type="coiled-coil region" evidence="1">
    <location>
        <begin position="44"/>
        <end position="76"/>
    </location>
</feature>
<evidence type="ECO:0000313" key="2">
    <source>
        <dbReference type="EMBL" id="PWU86089.1"/>
    </source>
</evidence>
<reference evidence="2 3" key="1">
    <citation type="journal article" date="2018" name="Microb. Genom.">
        <title>Expanding an expanded genome: long-read sequencing of Trypanosoma cruzi.</title>
        <authorList>
            <person name="Berna L."/>
            <person name="Rodriguez M."/>
            <person name="Chiribao M.L."/>
            <person name="Parodi-Talice A."/>
            <person name="Pita S."/>
            <person name="Rijo G."/>
            <person name="Alvarez-Valin F."/>
            <person name="Robello C."/>
        </authorList>
    </citation>
    <scope>NUCLEOTIDE SEQUENCE [LARGE SCALE GENOMIC DNA]</scope>
    <source>
        <strain evidence="2 3">Dm28c</strain>
    </source>
</reference>
<dbReference type="EMBL" id="PRFA01000133">
    <property type="protein sequence ID" value="PWU86089.1"/>
    <property type="molecule type" value="Genomic_DNA"/>
</dbReference>
<dbReference type="VEuPathDB" id="TriTrypDB:TCDM_07861"/>
<dbReference type="VEuPathDB" id="TriTrypDB:TcBrA4_0077140"/>
<sequence>MKSFVLPPLHSSVKGDMWCSRVSLPPPSDLVSTESGPLLPSIDKSRRRQELRRMETKAAALELAVEKERLERLESKLRSVICGREHEKRHQLLWHYQKEKAKVERETAAIEAKSLALQRSKYMRIVREYKERGHLLHLETTTRAGMVSEEEDARRHVASLRELVLLEERRRQVEREAATAEFIAKDLWGIRDWESRIAAMSFYPTETFSPAACLFPRRNVGTGGYRGRADLLMDYDVCEEEWKVRLALISKERVDRHLLEWRHGVLHLQFVEEAQARRAIEELCVYGSCQARLSAILRVQRWWRMLQRTGWNERKRRELKKYVAQRRRQMKSRDYRAILGRMRRQMEAAASPISLEEVHKSMAAIERAVEMSYQYIFDYFVYTLMNRASNLQETEAQNLREYPLEKDDGTAIIPPVLKLLHVPYRLYVRQQPLQPYPLWRAVRWIEGSYSFIQQVRLFEEAEAQSRDSICAQEEKELETLQIYHAVMKNGAWAWRSFYTTILCIEEEEAVGRDLLQTWEKSVRGAIADEAEASMSRCIVSEEKLRVLDDEARARIEIVAEELEVFARLTEEEWRWDNLLRLRRELWRPGFGNSRWGMECSHGMGRKFDSLDAAVRIIQRFFCRASNRLHRSEKAQQAMSLSQEMQLKKISADMVKTLEAQHCEENKEEELRAASSVHVEESDGIVESQLEMAVDSFRDWFDLSAQMPMEENYKEIVSRFLQENRRLYMYMHILFAVVRNGRQRIEEEEAREYSAMQCTHAFVVIAIDALYREETARRQNLESDAREESSQWHERAGFLAALAKYTATTKKRSKKSTHPPCMNHMERLLSREDVVRTRRLVEERRDRGDILLSLHAIVYSATLREEQQERSVLYEHIDECWSAHSPFTLLAKAEEVARRKVEVEAYSGYGPLLDCECAKYGQMTLFRQFLRGHLSFESEARYFDRQLTELLLQRVSLLRSKIDELVAAETCARARVEYFEEIHRVLYLCADDVV</sequence>
<comment type="caution">
    <text evidence="2">The sequence shown here is derived from an EMBL/GenBank/DDBJ whole genome shotgun (WGS) entry which is preliminary data.</text>
</comment>
<proteinExistence type="predicted"/>
<keyword evidence="1" id="KW-0175">Coiled coil</keyword>
<dbReference type="AlphaFoldDB" id="A0A2V2UPR8"/>
<dbReference type="VEuPathDB" id="TriTrypDB:ECC02_008629"/>
<dbReference type="VEuPathDB" id="TriTrypDB:TcYC6_0013930"/>
<protein>
    <submittedName>
        <fullName evidence="2">Uncharacterized protein</fullName>
    </submittedName>
</protein>
<organism evidence="2 3">
    <name type="scientific">Trypanosoma cruzi</name>
    <dbReference type="NCBI Taxonomy" id="5693"/>
    <lineage>
        <taxon>Eukaryota</taxon>
        <taxon>Discoba</taxon>
        <taxon>Euglenozoa</taxon>
        <taxon>Kinetoplastea</taxon>
        <taxon>Metakinetoplastina</taxon>
        <taxon>Trypanosomatida</taxon>
        <taxon>Trypanosomatidae</taxon>
        <taxon>Trypanosoma</taxon>
        <taxon>Schizotrypanum</taxon>
    </lineage>
</organism>
<dbReference type="VEuPathDB" id="TriTrypDB:TcCL_NonESM10282"/>
<name>A0A2V2UPR8_TRYCR</name>
<dbReference type="VEuPathDB" id="TriTrypDB:C4B63_133g50"/>
<evidence type="ECO:0000313" key="3">
    <source>
        <dbReference type="Proteomes" id="UP000246121"/>
    </source>
</evidence>
<dbReference type="VEuPathDB" id="TriTrypDB:BCY84_19525"/>